<dbReference type="PROSITE" id="PS50088">
    <property type="entry name" value="ANK_REPEAT"/>
    <property type="match status" value="4"/>
</dbReference>
<comment type="caution">
    <text evidence="4">The sequence shown here is derived from an EMBL/GenBank/DDBJ whole genome shotgun (WGS) entry which is preliminary data.</text>
</comment>
<protein>
    <submittedName>
        <fullName evidence="4">Uncharacterized protein</fullName>
    </submittedName>
</protein>
<organism evidence="4 5">
    <name type="scientific">Periplaneta americana</name>
    <name type="common">American cockroach</name>
    <name type="synonym">Blatta americana</name>
    <dbReference type="NCBI Taxonomy" id="6978"/>
    <lineage>
        <taxon>Eukaryota</taxon>
        <taxon>Metazoa</taxon>
        <taxon>Ecdysozoa</taxon>
        <taxon>Arthropoda</taxon>
        <taxon>Hexapoda</taxon>
        <taxon>Insecta</taxon>
        <taxon>Pterygota</taxon>
        <taxon>Neoptera</taxon>
        <taxon>Polyneoptera</taxon>
        <taxon>Dictyoptera</taxon>
        <taxon>Blattodea</taxon>
        <taxon>Blattoidea</taxon>
        <taxon>Blattidae</taxon>
        <taxon>Blattinae</taxon>
        <taxon>Periplaneta</taxon>
    </lineage>
</organism>
<evidence type="ECO:0000313" key="5">
    <source>
        <dbReference type="Proteomes" id="UP001148838"/>
    </source>
</evidence>
<sequence length="1163" mass="134752">MRFTLTLRDRKLVTTAGISGHKPTKIFAKTNTVMRRDRGCNKARTGRHNEKMEPSQKLLYKKTPNCADGKGLQYEIKVLAFLFLRALQHTQQFFIASNLDGVGAFDDVVLSYKPKDSQEWKKCFIQLKHKKSQKDITMRNLTSLRCKGDFNLLKYCKSYTEIKRRFKDSDCKHPVFRGDFKDAEVIIYTNAKMEPQLSQRHRKYHSETQALLQADEEIGSVFSFSESSDQDIYTYFDEILVLKNFLESLDFSSIPREELHIRIEELKSSLISSNSKESLRSQLTDTLKSNLHLDDVRKIRSELEGLEESSEFLKNLSFFVNQVNEKQMDNILQQEIQQICGTNCVQTISVWRKFLEAISWWWKEKNYYLTETAEFWQKIVQEILSELNHEKLIEMDRLGIKFETNYLVPFPNRPGINIVTKSPLLTCMKVCQTLETTYIITGSNSLFSSKKKILAMWPKWCTTLVVVCHDIIEKDLADIVHLHNAQRRLILVSEENINCGDSLQDVINFSQLDESSKQKIQEKEINLQGYKVTLDSILRDSKNQSIKEDILLQILQSTNITIGKSLRFEIDHFIPRVLQHCTFIHETILNGTEFCGILGVSGVCKDDLRSLSHELSVFAFVRRVDNCYEITAVDVNNWDRITTDQGQSDNEDSQNFERGIDPDLCRFTIIRNSEDFDFLCQLYPSVHWLELQRDKKLLWKRTTGDISVIQKYVIKSEGFHYNQDKIITIKDRVILIAAEPVLVPESDRSSIRPNMIWNYVEESLRDVEEGNLRLGIIDGVVNNKPHFLHRSFAEYFFALWLKRNYKENKVFLRRSLCLIELQAVLRMLNYMICEKDDLHMAVLNNDINRVQELLQEGKPVDETDDYDRIALHLAAFYNHTDIVQELLKNGGDIYRKDFLSCDALDYSESNKSWATVEMLLQHCKHDERSLVGKSDKLVLLKENITDSEYGVSALSESAEKGYTELARYLKINGIDLLNTVLNSKRQTALHIAAINKQFEIIDIVLDRVTVGAKRTKYRWRSHNINSINTRWSDCMLVRKYTDREASDRDDIDGYTPLMYALQIGELSLIEKLLEHGASTETRNKFGNTALHIAATNGQLPIVKCLTKHGADINATSRKGYTPLNIAVLQGHLPVVEYLMEKDEQARNLNRNEGEEEIRDLETH</sequence>
<dbReference type="PANTHER" id="PTHR24198:SF165">
    <property type="entry name" value="ANKYRIN REPEAT-CONTAINING PROTEIN-RELATED"/>
    <property type="match status" value="1"/>
</dbReference>
<dbReference type="InterPro" id="IPR002110">
    <property type="entry name" value="Ankyrin_rpt"/>
</dbReference>
<dbReference type="InterPro" id="IPR036770">
    <property type="entry name" value="Ankyrin_rpt-contain_sf"/>
</dbReference>
<dbReference type="Proteomes" id="UP001148838">
    <property type="component" value="Unassembled WGS sequence"/>
</dbReference>
<dbReference type="Pfam" id="PF12796">
    <property type="entry name" value="Ank_2"/>
    <property type="match status" value="3"/>
</dbReference>
<reference evidence="4 5" key="1">
    <citation type="journal article" date="2022" name="Allergy">
        <title>Genome assembly and annotation of Periplaneta americana reveal a comprehensive cockroach allergen profile.</title>
        <authorList>
            <person name="Wang L."/>
            <person name="Xiong Q."/>
            <person name="Saelim N."/>
            <person name="Wang L."/>
            <person name="Nong W."/>
            <person name="Wan A.T."/>
            <person name="Shi M."/>
            <person name="Liu X."/>
            <person name="Cao Q."/>
            <person name="Hui J.H.L."/>
            <person name="Sookrung N."/>
            <person name="Leung T.F."/>
            <person name="Tungtrongchitr A."/>
            <person name="Tsui S.K.W."/>
        </authorList>
    </citation>
    <scope>NUCLEOTIDE SEQUENCE [LARGE SCALE GENOMIC DNA]</scope>
    <source>
        <strain evidence="4">PWHHKU_190912</strain>
    </source>
</reference>
<proteinExistence type="predicted"/>
<evidence type="ECO:0000256" key="2">
    <source>
        <dbReference type="ARBA" id="ARBA00023043"/>
    </source>
</evidence>
<keyword evidence="2 3" id="KW-0040">ANK repeat</keyword>
<keyword evidence="5" id="KW-1185">Reference proteome</keyword>
<dbReference type="SUPFAM" id="SSF48403">
    <property type="entry name" value="Ankyrin repeat"/>
    <property type="match status" value="1"/>
</dbReference>
<feature type="repeat" description="ANK" evidence="3">
    <location>
        <begin position="1118"/>
        <end position="1150"/>
    </location>
</feature>
<dbReference type="EMBL" id="JAJSOF020000003">
    <property type="protein sequence ID" value="KAJ4449193.1"/>
    <property type="molecule type" value="Genomic_DNA"/>
</dbReference>
<keyword evidence="1" id="KW-0677">Repeat</keyword>
<evidence type="ECO:0000256" key="1">
    <source>
        <dbReference type="ARBA" id="ARBA00022737"/>
    </source>
</evidence>
<evidence type="ECO:0000313" key="4">
    <source>
        <dbReference type="EMBL" id="KAJ4449193.1"/>
    </source>
</evidence>
<dbReference type="SMART" id="SM00248">
    <property type="entry name" value="ANK"/>
    <property type="match status" value="7"/>
</dbReference>
<gene>
    <name evidence="4" type="ORF">ANN_00590</name>
</gene>
<feature type="repeat" description="ANK" evidence="3">
    <location>
        <begin position="1052"/>
        <end position="1084"/>
    </location>
</feature>
<dbReference type="PROSITE" id="PS50297">
    <property type="entry name" value="ANK_REP_REGION"/>
    <property type="match status" value="4"/>
</dbReference>
<evidence type="ECO:0000256" key="3">
    <source>
        <dbReference type="PROSITE-ProRule" id="PRU00023"/>
    </source>
</evidence>
<feature type="repeat" description="ANK" evidence="3">
    <location>
        <begin position="1085"/>
        <end position="1117"/>
    </location>
</feature>
<accession>A0ABQ8TTM4</accession>
<dbReference type="Gene3D" id="1.25.40.20">
    <property type="entry name" value="Ankyrin repeat-containing domain"/>
    <property type="match status" value="2"/>
</dbReference>
<feature type="repeat" description="ANK" evidence="3">
    <location>
        <begin position="866"/>
        <end position="898"/>
    </location>
</feature>
<name>A0ABQ8TTM4_PERAM</name>
<dbReference type="PANTHER" id="PTHR24198">
    <property type="entry name" value="ANKYRIN REPEAT AND PROTEIN KINASE DOMAIN-CONTAINING PROTEIN"/>
    <property type="match status" value="1"/>
</dbReference>